<evidence type="ECO:0008006" key="4">
    <source>
        <dbReference type="Google" id="ProtNLM"/>
    </source>
</evidence>
<keyword evidence="1" id="KW-0812">Transmembrane</keyword>
<keyword evidence="1" id="KW-1133">Transmembrane helix</keyword>
<evidence type="ECO:0000313" key="3">
    <source>
        <dbReference type="Proteomes" id="UP001642540"/>
    </source>
</evidence>
<keyword evidence="3" id="KW-1185">Reference proteome</keyword>
<organism evidence="2 3">
    <name type="scientific">Orchesella dallaii</name>
    <dbReference type="NCBI Taxonomy" id="48710"/>
    <lineage>
        <taxon>Eukaryota</taxon>
        <taxon>Metazoa</taxon>
        <taxon>Ecdysozoa</taxon>
        <taxon>Arthropoda</taxon>
        <taxon>Hexapoda</taxon>
        <taxon>Collembola</taxon>
        <taxon>Entomobryomorpha</taxon>
        <taxon>Entomobryoidea</taxon>
        <taxon>Orchesellidae</taxon>
        <taxon>Orchesellinae</taxon>
        <taxon>Orchesella</taxon>
    </lineage>
</organism>
<name>A0ABP1RR31_9HEXA</name>
<comment type="caution">
    <text evidence="2">The sequence shown here is derived from an EMBL/GenBank/DDBJ whole genome shotgun (WGS) entry which is preliminary data.</text>
</comment>
<accession>A0ABP1RR31</accession>
<sequence>MVPFHGLMKEFIKNLQISDTFASLPYTWNEKLKRLELKCSSKIYVNKFRVSIAMLYLGAALLQVIWTCKKAGRMVMTHSAMFVADYVTNITSHFLNYNDTKATVQLFNSVIEFEEKRYPNDSNKEISKEKGRHFTKFLMRMMAITGIYMPPLYHLDILRNPCFPMYVGYWLSDQCGTKMGLASPGSWSILEFGTKALISLVSYINWSFVITSHCFHTSAGMVLLGHCIRSYISQYGSDIMKIKTINPKTERKIKEYREIQVLAAQHRSVYSAYFLGIYAICMVVVAIVCLYSTIVAVYEKESVQLGLNIVYFCCTFVTTFILVFIIGILADVYNVSKRVTQNMNGQVYLKKNKWYRRFHRTCPVVRVYIGGSNFFDELTPLTLESFAISQTVNLLLLN</sequence>
<reference evidence="2 3" key="1">
    <citation type="submission" date="2024-08" db="EMBL/GenBank/DDBJ databases">
        <authorList>
            <person name="Cucini C."/>
            <person name="Frati F."/>
        </authorList>
    </citation>
    <scope>NUCLEOTIDE SEQUENCE [LARGE SCALE GENOMIC DNA]</scope>
</reference>
<feature type="transmembrane region" description="Helical" evidence="1">
    <location>
        <begin position="309"/>
        <end position="333"/>
    </location>
</feature>
<evidence type="ECO:0000313" key="2">
    <source>
        <dbReference type="EMBL" id="CAL8133527.1"/>
    </source>
</evidence>
<proteinExistence type="predicted"/>
<protein>
    <recommendedName>
        <fullName evidence="4">Odorant receptor</fullName>
    </recommendedName>
</protein>
<gene>
    <name evidence="2" type="ORF">ODALV1_LOCUS25109</name>
</gene>
<keyword evidence="1" id="KW-0472">Membrane</keyword>
<feature type="transmembrane region" description="Helical" evidence="1">
    <location>
        <begin position="50"/>
        <end position="68"/>
    </location>
</feature>
<dbReference type="Proteomes" id="UP001642540">
    <property type="component" value="Unassembled WGS sequence"/>
</dbReference>
<evidence type="ECO:0000256" key="1">
    <source>
        <dbReference type="SAM" id="Phobius"/>
    </source>
</evidence>
<dbReference type="EMBL" id="CAXLJM020000099">
    <property type="protein sequence ID" value="CAL8133527.1"/>
    <property type="molecule type" value="Genomic_DNA"/>
</dbReference>
<feature type="transmembrane region" description="Helical" evidence="1">
    <location>
        <begin position="272"/>
        <end position="297"/>
    </location>
</feature>